<dbReference type="PATRIC" id="fig|1423759.3.peg.1093"/>
<dbReference type="STRING" id="1423759.FC92_GL001037"/>
<sequence>MKEINVPQSIIKEIKEKIPNLAILYLTGSRLTGTQNNKSDYDFYAFTVSHKSEFVLRDRNKGTTYKGDNYEIKCFDITHLFALLRKTNPNFIELFFNVPIFVGGYFDILTRLIYRDREKLPYINEKHFVASSVGMIKSNLSRISPNKVYKGSGSFGKELFNLIKAYRYGLAVANGKSLEAEINIMNEYLYVKNTEVYDQNLLNKINPEYLYQCLKEKCDDMKDSTEKLDLLNEYIYNTPLYFK</sequence>
<keyword evidence="2" id="KW-1185">Reference proteome</keyword>
<dbReference type="GeneID" id="98309569"/>
<dbReference type="Proteomes" id="UP000051448">
    <property type="component" value="Unassembled WGS sequence"/>
</dbReference>
<accession>A0A0R1MJ00</accession>
<proteinExistence type="predicted"/>
<protein>
    <recommendedName>
        <fullName evidence="3">Nucleotidyltransferase</fullName>
    </recommendedName>
</protein>
<name>A0A0R1MJ00_9LACO</name>
<dbReference type="OrthoDB" id="9927512at2"/>
<gene>
    <name evidence="1" type="ORF">FC92_GL001037</name>
</gene>
<dbReference type="AlphaFoldDB" id="A0A0R1MJ00"/>
<dbReference type="Gene3D" id="3.30.460.10">
    <property type="entry name" value="Beta Polymerase, domain 2"/>
    <property type="match status" value="1"/>
</dbReference>
<evidence type="ECO:0000313" key="1">
    <source>
        <dbReference type="EMBL" id="KRL07968.1"/>
    </source>
</evidence>
<dbReference type="Pfam" id="PF10127">
    <property type="entry name" value="RlaP"/>
    <property type="match status" value="1"/>
</dbReference>
<evidence type="ECO:0008006" key="3">
    <source>
        <dbReference type="Google" id="ProtNLM"/>
    </source>
</evidence>
<dbReference type="SUPFAM" id="SSF81301">
    <property type="entry name" value="Nucleotidyltransferase"/>
    <property type="match status" value="1"/>
</dbReference>
<reference evidence="1 2" key="1">
    <citation type="journal article" date="2015" name="Genome Announc.">
        <title>Expanding the biotechnology potential of lactobacilli through comparative genomics of 213 strains and associated genera.</title>
        <authorList>
            <person name="Sun Z."/>
            <person name="Harris H.M."/>
            <person name="McCann A."/>
            <person name="Guo C."/>
            <person name="Argimon S."/>
            <person name="Zhang W."/>
            <person name="Yang X."/>
            <person name="Jeffery I.B."/>
            <person name="Cooney J.C."/>
            <person name="Kagawa T.F."/>
            <person name="Liu W."/>
            <person name="Song Y."/>
            <person name="Salvetti E."/>
            <person name="Wrobel A."/>
            <person name="Rasinkangas P."/>
            <person name="Parkhill J."/>
            <person name="Rea M.C."/>
            <person name="O'Sullivan O."/>
            <person name="Ritari J."/>
            <person name="Douillard F.P."/>
            <person name="Paul Ross R."/>
            <person name="Yang R."/>
            <person name="Briner A.E."/>
            <person name="Felis G.E."/>
            <person name="de Vos W.M."/>
            <person name="Barrangou R."/>
            <person name="Klaenhammer T.R."/>
            <person name="Caufield P.W."/>
            <person name="Cui Y."/>
            <person name="Zhang H."/>
            <person name="O'Toole P.W."/>
        </authorList>
    </citation>
    <scope>NUCLEOTIDE SEQUENCE [LARGE SCALE GENOMIC DNA]</scope>
    <source>
        <strain evidence="1 2">DSM 19519</strain>
    </source>
</reference>
<evidence type="ECO:0000313" key="2">
    <source>
        <dbReference type="Proteomes" id="UP000051448"/>
    </source>
</evidence>
<dbReference type="EMBL" id="AZDX01000003">
    <property type="protein sequence ID" value="KRL07968.1"/>
    <property type="molecule type" value="Genomic_DNA"/>
</dbReference>
<organism evidence="1 2">
    <name type="scientific">Liquorilactobacillus hordei DSM 19519</name>
    <dbReference type="NCBI Taxonomy" id="1423759"/>
    <lineage>
        <taxon>Bacteria</taxon>
        <taxon>Bacillati</taxon>
        <taxon>Bacillota</taxon>
        <taxon>Bacilli</taxon>
        <taxon>Lactobacillales</taxon>
        <taxon>Lactobacillaceae</taxon>
        <taxon>Liquorilactobacillus</taxon>
    </lineage>
</organism>
<dbReference type="InterPro" id="IPR043519">
    <property type="entry name" value="NT_sf"/>
</dbReference>
<dbReference type="InterPro" id="IPR018775">
    <property type="entry name" value="RlaP"/>
</dbReference>
<dbReference type="RefSeq" id="WP_057868751.1">
    <property type="nucleotide sequence ID" value="NZ_AZDX01000003.1"/>
</dbReference>
<comment type="caution">
    <text evidence="1">The sequence shown here is derived from an EMBL/GenBank/DDBJ whole genome shotgun (WGS) entry which is preliminary data.</text>
</comment>